<accession>A0ABY0V4Z7</accession>
<dbReference type="SUPFAM" id="SSF49899">
    <property type="entry name" value="Concanavalin A-like lectins/glucanases"/>
    <property type="match status" value="1"/>
</dbReference>
<organism evidence="1 2">
    <name type="scientific">Schaalia radingae</name>
    <dbReference type="NCBI Taxonomy" id="131110"/>
    <lineage>
        <taxon>Bacteria</taxon>
        <taxon>Bacillati</taxon>
        <taxon>Actinomycetota</taxon>
        <taxon>Actinomycetes</taxon>
        <taxon>Actinomycetales</taxon>
        <taxon>Actinomycetaceae</taxon>
        <taxon>Schaalia</taxon>
    </lineage>
</organism>
<protein>
    <recommendedName>
        <fullName evidence="3">DUF1349 domain-containing protein</fullName>
    </recommendedName>
</protein>
<gene>
    <name evidence="1" type="ORF">SAMN04489714_0104</name>
</gene>
<dbReference type="InterPro" id="IPR009784">
    <property type="entry name" value="DUF1349"/>
</dbReference>
<evidence type="ECO:0000313" key="1">
    <source>
        <dbReference type="EMBL" id="SDT85576.1"/>
    </source>
</evidence>
<reference evidence="1 2" key="1">
    <citation type="submission" date="2016-10" db="EMBL/GenBank/DDBJ databases">
        <authorList>
            <person name="Varghese N."/>
            <person name="Submissions S."/>
        </authorList>
    </citation>
    <scope>NUCLEOTIDE SEQUENCE [LARGE SCALE GENOMIC DNA]</scope>
    <source>
        <strain evidence="1 2">DSM 9169</strain>
    </source>
</reference>
<dbReference type="PANTHER" id="PTHR35332:SF2">
    <property type="entry name" value="REGULATION OF ENOLASE PROTEIN 1"/>
    <property type="match status" value="1"/>
</dbReference>
<name>A0ABY0V4Z7_9ACTO</name>
<dbReference type="EMBL" id="LT629792">
    <property type="protein sequence ID" value="SDT85576.1"/>
    <property type="molecule type" value="Genomic_DNA"/>
</dbReference>
<keyword evidence="2" id="KW-1185">Reference proteome</keyword>
<sequence length="198" mass="21377">MTTHTTVAWSEGRWLHDPADHHIDDAGKLVVTATEKSDAWERTYYGFSVNTANALVRELLHGTAMEVTLNAAFSEQFDQAGIFVRAGAKNWVKAGLEFSDGVLQLGAVVTRGVSDWSVSPVHEWLNKDVVIRVSRHDDSIILRAGVVGEGLRLVRVLPCLPDDGSVVEAGPFVCSPSRGGLSIAFSSWTLGPADASLH</sequence>
<dbReference type="Pfam" id="PF07081">
    <property type="entry name" value="DUF1349"/>
    <property type="match status" value="1"/>
</dbReference>
<dbReference type="Gene3D" id="2.60.120.200">
    <property type="match status" value="1"/>
</dbReference>
<evidence type="ECO:0000313" key="2">
    <source>
        <dbReference type="Proteomes" id="UP000198976"/>
    </source>
</evidence>
<proteinExistence type="predicted"/>
<dbReference type="Proteomes" id="UP000198976">
    <property type="component" value="Chromosome I"/>
</dbReference>
<dbReference type="InterPro" id="IPR013320">
    <property type="entry name" value="ConA-like_dom_sf"/>
</dbReference>
<dbReference type="PANTHER" id="PTHR35332">
    <property type="entry name" value="REGULATION OF ENOLASE PROTEIN 1"/>
    <property type="match status" value="1"/>
</dbReference>
<evidence type="ECO:0008006" key="3">
    <source>
        <dbReference type="Google" id="ProtNLM"/>
    </source>
</evidence>
<dbReference type="RefSeq" id="WP_070728005.1">
    <property type="nucleotide sequence ID" value="NZ_LT629792.1"/>
</dbReference>